<reference evidence="3" key="1">
    <citation type="journal article" date="2020" name="Stud. Mycol.">
        <title>101 Dothideomycetes genomes: a test case for predicting lifestyles and emergence of pathogens.</title>
        <authorList>
            <person name="Haridas S."/>
            <person name="Albert R."/>
            <person name="Binder M."/>
            <person name="Bloem J."/>
            <person name="Labutti K."/>
            <person name="Salamov A."/>
            <person name="Andreopoulos B."/>
            <person name="Baker S."/>
            <person name="Barry K."/>
            <person name="Bills G."/>
            <person name="Bluhm B."/>
            <person name="Cannon C."/>
            <person name="Castanera R."/>
            <person name="Culley D."/>
            <person name="Daum C."/>
            <person name="Ezra D."/>
            <person name="Gonzalez J."/>
            <person name="Henrissat B."/>
            <person name="Kuo A."/>
            <person name="Liang C."/>
            <person name="Lipzen A."/>
            <person name="Lutzoni F."/>
            <person name="Magnuson J."/>
            <person name="Mondo S."/>
            <person name="Nolan M."/>
            <person name="Ohm R."/>
            <person name="Pangilinan J."/>
            <person name="Park H.-J."/>
            <person name="Ramirez L."/>
            <person name="Alfaro M."/>
            <person name="Sun H."/>
            <person name="Tritt A."/>
            <person name="Yoshinaga Y."/>
            <person name="Zwiers L.-H."/>
            <person name="Turgeon B."/>
            <person name="Goodwin S."/>
            <person name="Spatafora J."/>
            <person name="Crous P."/>
            <person name="Grigoriev I."/>
        </authorList>
    </citation>
    <scope>NUCLEOTIDE SEQUENCE</scope>
    <source>
        <strain evidence="3">CBS 130266</strain>
    </source>
</reference>
<protein>
    <submittedName>
        <fullName evidence="3">Kinase-like protein</fullName>
    </submittedName>
</protein>
<keyword evidence="3" id="KW-0808">Transferase</keyword>
<feature type="compositionally biased region" description="Polar residues" evidence="1">
    <location>
        <begin position="12"/>
        <end position="21"/>
    </location>
</feature>
<dbReference type="PROSITE" id="PS50011">
    <property type="entry name" value="PROTEIN_KINASE_DOM"/>
    <property type="match status" value="1"/>
</dbReference>
<dbReference type="SUPFAM" id="SSF56112">
    <property type="entry name" value="Protein kinase-like (PK-like)"/>
    <property type="match status" value="1"/>
</dbReference>
<dbReference type="SMART" id="SM00220">
    <property type="entry name" value="S_TKc"/>
    <property type="match status" value="1"/>
</dbReference>
<feature type="domain" description="Protein kinase" evidence="2">
    <location>
        <begin position="82"/>
        <end position="365"/>
    </location>
</feature>
<organism evidence="3 4">
    <name type="scientific">Tothia fuscella</name>
    <dbReference type="NCBI Taxonomy" id="1048955"/>
    <lineage>
        <taxon>Eukaryota</taxon>
        <taxon>Fungi</taxon>
        <taxon>Dikarya</taxon>
        <taxon>Ascomycota</taxon>
        <taxon>Pezizomycotina</taxon>
        <taxon>Dothideomycetes</taxon>
        <taxon>Pleosporomycetidae</taxon>
        <taxon>Venturiales</taxon>
        <taxon>Cylindrosympodiaceae</taxon>
        <taxon>Tothia</taxon>
    </lineage>
</organism>
<dbReference type="Pfam" id="PF00069">
    <property type="entry name" value="Pkinase"/>
    <property type="match status" value="1"/>
</dbReference>
<proteinExistence type="predicted"/>
<accession>A0A9P4U0R8</accession>
<dbReference type="GO" id="GO:0005524">
    <property type="term" value="F:ATP binding"/>
    <property type="evidence" value="ECO:0007669"/>
    <property type="project" value="InterPro"/>
</dbReference>
<feature type="region of interest" description="Disordered" evidence="1">
    <location>
        <begin position="1"/>
        <end position="26"/>
    </location>
</feature>
<dbReference type="AlphaFoldDB" id="A0A9P4U0R8"/>
<dbReference type="InterPro" id="IPR000719">
    <property type="entry name" value="Prot_kinase_dom"/>
</dbReference>
<evidence type="ECO:0000256" key="1">
    <source>
        <dbReference type="SAM" id="MobiDB-lite"/>
    </source>
</evidence>
<evidence type="ECO:0000259" key="2">
    <source>
        <dbReference type="PROSITE" id="PS50011"/>
    </source>
</evidence>
<dbReference type="InterPro" id="IPR011009">
    <property type="entry name" value="Kinase-like_dom_sf"/>
</dbReference>
<gene>
    <name evidence="3" type="ORF">EJ08DRAFT_137362</name>
</gene>
<dbReference type="OrthoDB" id="310217at2759"/>
<name>A0A9P4U0R8_9PEZI</name>
<evidence type="ECO:0000313" key="3">
    <source>
        <dbReference type="EMBL" id="KAF2432187.1"/>
    </source>
</evidence>
<comment type="caution">
    <text evidence="3">The sequence shown here is derived from an EMBL/GenBank/DDBJ whole genome shotgun (WGS) entry which is preliminary data.</text>
</comment>
<keyword evidence="4" id="KW-1185">Reference proteome</keyword>
<keyword evidence="3" id="KW-0418">Kinase</keyword>
<dbReference type="Proteomes" id="UP000800235">
    <property type="component" value="Unassembled WGS sequence"/>
</dbReference>
<evidence type="ECO:0000313" key="4">
    <source>
        <dbReference type="Proteomes" id="UP000800235"/>
    </source>
</evidence>
<sequence>MGRVESGPLDASGSSESQQEQVRNRAREKLQEMINDVKYALATRPEKDRVKYPLSSTTKVGNIELTFHDDQTTGTRSHNAAWILRKKLGQGGFGKCYHWIKYDTDTNSILDTVVCKIIDISEDEWNNRLYWYGDTNNREPIEAILHRRLTTAKIHGVIEFRGYALDKEKRINKIHIRYASEGTLDTLIRKFRERKPPVLIPEPLIWKVADRLLSTIEGMADGGGKEEGWVKILHRDFKTPNVALIPGRGGFSPLLLDFGGALEMTWDNPQDYMGIWSRLMAAPEQRLLTLDPPLEFGSHTDVYGLGAVLYGPVNGTTYYDYPNLVHHPLYAQVNIKPYALWEFGKHAGPMPWHISYSQELYAFVV</sequence>
<dbReference type="EMBL" id="MU007027">
    <property type="protein sequence ID" value="KAF2432187.1"/>
    <property type="molecule type" value="Genomic_DNA"/>
</dbReference>
<dbReference type="GO" id="GO:0004672">
    <property type="term" value="F:protein kinase activity"/>
    <property type="evidence" value="ECO:0007669"/>
    <property type="project" value="InterPro"/>
</dbReference>
<dbReference type="Gene3D" id="1.10.510.10">
    <property type="entry name" value="Transferase(Phosphotransferase) domain 1"/>
    <property type="match status" value="1"/>
</dbReference>